<dbReference type="CDD" id="cd00801">
    <property type="entry name" value="INT_P4_C"/>
    <property type="match status" value="1"/>
</dbReference>
<dbReference type="InterPro" id="IPR050808">
    <property type="entry name" value="Phage_Integrase"/>
</dbReference>
<dbReference type="Gene3D" id="3.30.160.390">
    <property type="entry name" value="Integrase, DNA-binding domain"/>
    <property type="match status" value="1"/>
</dbReference>
<gene>
    <name evidence="6" type="ORF">BV95_02391</name>
</gene>
<dbReference type="OrthoDB" id="7388552at2"/>
<dbReference type="SUPFAM" id="SSF56349">
    <property type="entry name" value="DNA breaking-rejoining enzymes"/>
    <property type="match status" value="1"/>
</dbReference>
<dbReference type="InterPro" id="IPR002104">
    <property type="entry name" value="Integrase_catalytic"/>
</dbReference>
<dbReference type="InterPro" id="IPR010998">
    <property type="entry name" value="Integrase_recombinase_N"/>
</dbReference>
<dbReference type="PATRIC" id="fig|46429.4.peg.2367"/>
<dbReference type="InterPro" id="IPR013762">
    <property type="entry name" value="Integrase-like_cat_sf"/>
</dbReference>
<dbReference type="InterPro" id="IPR011010">
    <property type="entry name" value="DNA_brk_join_enz"/>
</dbReference>
<protein>
    <submittedName>
        <fullName evidence="6">Putative phage integrase</fullName>
    </submittedName>
</protein>
<dbReference type="RefSeq" id="WP_051749734.1">
    <property type="nucleotide sequence ID" value="NZ_JFHR01000024.1"/>
</dbReference>
<keyword evidence="2" id="KW-0229">DNA integration</keyword>
<dbReference type="InterPro" id="IPR025166">
    <property type="entry name" value="Integrase_DNA_bind_dom"/>
</dbReference>
<dbReference type="GO" id="GO:0003677">
    <property type="term" value="F:DNA binding"/>
    <property type="evidence" value="ECO:0007669"/>
    <property type="project" value="UniProtKB-KW"/>
</dbReference>
<evidence type="ECO:0000313" key="7">
    <source>
        <dbReference type="Proteomes" id="UP000028411"/>
    </source>
</evidence>
<keyword evidence="4" id="KW-0233">DNA recombination</keyword>
<dbReference type="GO" id="GO:0006310">
    <property type="term" value="P:DNA recombination"/>
    <property type="evidence" value="ECO:0007669"/>
    <property type="project" value="UniProtKB-KW"/>
</dbReference>
<dbReference type="AlphaFoldDB" id="A0A081RDW0"/>
<dbReference type="InterPro" id="IPR038488">
    <property type="entry name" value="Integrase_DNA-bd_sf"/>
</dbReference>
<sequence>MAQSTAKLSAVQLNQPMANGRHRDGTVPGLYFRVVGVSRSWMLRVVIDGKRCDVGLGSYPKVGLAKARELAKATHEKIAEGRNPLVERQAEKEAKRVESRKRITFRKCAERAIEIETEGLKNAKHVAQWTSTLETYAYPLIGDKPVGSITKHDIVAVLEPIWGTKHETARRLRGRMEKVFNHAKSMDYMAGDNPAAFKGNLEALLLKAKPKPKNQPSLPHAQIGAFMTELRRREATAARALEFAILTATRSGEVLGATWDEIDLDAKLWTIPEGRMKAEQEHEVPLSDAAVALLKALPRVEGVPYVFPAERGGKLSDMALSMLVRRINGDDPMFVDRRTKRPVVPHGFRSTFREWAGEATAYPREVIEHALAHRLPDKAERAYQRGSLLPKRARLMEDWAKRCAMADNAACNVVAIKGAA</sequence>
<organism evidence="6 7">
    <name type="scientific">Sphingobium chlorophenolicum</name>
    <dbReference type="NCBI Taxonomy" id="46429"/>
    <lineage>
        <taxon>Bacteria</taxon>
        <taxon>Pseudomonadati</taxon>
        <taxon>Pseudomonadota</taxon>
        <taxon>Alphaproteobacteria</taxon>
        <taxon>Sphingomonadales</taxon>
        <taxon>Sphingomonadaceae</taxon>
        <taxon>Sphingobium</taxon>
    </lineage>
</organism>
<dbReference type="PANTHER" id="PTHR30629">
    <property type="entry name" value="PROPHAGE INTEGRASE"/>
    <property type="match status" value="1"/>
</dbReference>
<evidence type="ECO:0000256" key="2">
    <source>
        <dbReference type="ARBA" id="ARBA00022908"/>
    </source>
</evidence>
<comment type="caution">
    <text evidence="6">The sequence shown here is derived from an EMBL/GenBank/DDBJ whole genome shotgun (WGS) entry which is preliminary data.</text>
</comment>
<dbReference type="InterPro" id="IPR053876">
    <property type="entry name" value="Phage_int_M"/>
</dbReference>
<reference evidence="6 7" key="1">
    <citation type="submission" date="2014-02" db="EMBL/GenBank/DDBJ databases">
        <title>Whole genome sequence of Sphingobium chlorophenolicum NBRC 16172.</title>
        <authorList>
            <person name="Gan H.M."/>
            <person name="Gan H.Y."/>
            <person name="Chew T.H."/>
            <person name="Savka M.A."/>
        </authorList>
    </citation>
    <scope>NUCLEOTIDE SEQUENCE [LARGE SCALE GENOMIC DNA]</scope>
    <source>
        <strain evidence="6 7">NBRC 16172</strain>
    </source>
</reference>
<dbReference type="eggNOG" id="COG0582">
    <property type="taxonomic scope" value="Bacteria"/>
</dbReference>
<dbReference type="Pfam" id="PF22022">
    <property type="entry name" value="Phage_int_M"/>
    <property type="match status" value="1"/>
</dbReference>
<dbReference type="PANTHER" id="PTHR30629:SF2">
    <property type="entry name" value="PROPHAGE INTEGRASE INTS-RELATED"/>
    <property type="match status" value="1"/>
</dbReference>
<evidence type="ECO:0000256" key="1">
    <source>
        <dbReference type="ARBA" id="ARBA00008857"/>
    </source>
</evidence>
<proteinExistence type="inferred from homology"/>
<dbReference type="GO" id="GO:0015074">
    <property type="term" value="P:DNA integration"/>
    <property type="evidence" value="ECO:0007669"/>
    <property type="project" value="UniProtKB-KW"/>
</dbReference>
<dbReference type="Gene3D" id="1.10.150.130">
    <property type="match status" value="1"/>
</dbReference>
<dbReference type="Pfam" id="PF13356">
    <property type="entry name" value="Arm-DNA-bind_3"/>
    <property type="match status" value="1"/>
</dbReference>
<dbReference type="Pfam" id="PF00589">
    <property type="entry name" value="Phage_integrase"/>
    <property type="match status" value="1"/>
</dbReference>
<dbReference type="EMBL" id="JFHR01000024">
    <property type="protein sequence ID" value="KEQ53383.1"/>
    <property type="molecule type" value="Genomic_DNA"/>
</dbReference>
<dbReference type="Proteomes" id="UP000028411">
    <property type="component" value="Unassembled WGS sequence"/>
</dbReference>
<evidence type="ECO:0000256" key="4">
    <source>
        <dbReference type="ARBA" id="ARBA00023172"/>
    </source>
</evidence>
<comment type="similarity">
    <text evidence="1">Belongs to the 'phage' integrase family.</text>
</comment>
<feature type="domain" description="Tyr recombinase" evidence="5">
    <location>
        <begin position="213"/>
        <end position="396"/>
    </location>
</feature>
<evidence type="ECO:0000313" key="6">
    <source>
        <dbReference type="EMBL" id="KEQ53383.1"/>
    </source>
</evidence>
<dbReference type="PROSITE" id="PS51898">
    <property type="entry name" value="TYR_RECOMBINASE"/>
    <property type="match status" value="1"/>
</dbReference>
<keyword evidence="3" id="KW-0238">DNA-binding</keyword>
<dbReference type="Gene3D" id="1.10.443.10">
    <property type="entry name" value="Intergrase catalytic core"/>
    <property type="match status" value="1"/>
</dbReference>
<evidence type="ECO:0000259" key="5">
    <source>
        <dbReference type="PROSITE" id="PS51898"/>
    </source>
</evidence>
<name>A0A081RDW0_SPHCR</name>
<accession>A0A081RDW0</accession>
<evidence type="ECO:0000256" key="3">
    <source>
        <dbReference type="ARBA" id="ARBA00023125"/>
    </source>
</evidence>